<dbReference type="RefSeq" id="WP_100152337.1">
    <property type="nucleotide sequence ID" value="NZ_MEIL01000029.1"/>
</dbReference>
<dbReference type="AlphaFoldDB" id="A0A2N9X5B4"/>
<feature type="active site" description="Nucleophile" evidence="5">
    <location>
        <position position="10"/>
    </location>
</feature>
<comment type="caution">
    <text evidence="7">The sequence shown here is derived from an EMBL/GenBank/DDBJ whole genome shotgun (WGS) entry which is preliminary data.</text>
</comment>
<dbReference type="EMBL" id="MEIL01000029">
    <property type="protein sequence ID" value="PIT38367.1"/>
    <property type="molecule type" value="Genomic_DNA"/>
</dbReference>
<dbReference type="CDD" id="cd16343">
    <property type="entry name" value="LMWPTP"/>
    <property type="match status" value="1"/>
</dbReference>
<evidence type="ECO:0000256" key="1">
    <source>
        <dbReference type="ARBA" id="ARBA00011063"/>
    </source>
</evidence>
<feature type="domain" description="Phosphotyrosine protein phosphatase I" evidence="6">
    <location>
        <begin position="4"/>
        <end position="151"/>
    </location>
</feature>
<evidence type="ECO:0000313" key="8">
    <source>
        <dbReference type="Proteomes" id="UP000230202"/>
    </source>
</evidence>
<name>A0A2N9X5B4_9NEIS</name>
<evidence type="ECO:0000313" key="7">
    <source>
        <dbReference type="EMBL" id="PIT38367.1"/>
    </source>
</evidence>
<organism evidence="7 8">
    <name type="scientific">Snodgrassella alvi</name>
    <dbReference type="NCBI Taxonomy" id="1196083"/>
    <lineage>
        <taxon>Bacteria</taxon>
        <taxon>Pseudomonadati</taxon>
        <taxon>Pseudomonadota</taxon>
        <taxon>Betaproteobacteria</taxon>
        <taxon>Neisseriales</taxon>
        <taxon>Neisseriaceae</taxon>
        <taxon>Snodgrassella</taxon>
    </lineage>
</organism>
<evidence type="ECO:0000256" key="3">
    <source>
        <dbReference type="ARBA" id="ARBA00022801"/>
    </source>
</evidence>
<dbReference type="PANTHER" id="PTHR11717">
    <property type="entry name" value="LOW MOLECULAR WEIGHT PROTEIN TYROSINE PHOSPHATASE"/>
    <property type="match status" value="1"/>
</dbReference>
<dbReference type="Proteomes" id="UP000230202">
    <property type="component" value="Unassembled WGS sequence"/>
</dbReference>
<reference evidence="7" key="1">
    <citation type="journal article" date="2017" name="MBio">
        <title>Type VI secretion-mediated competition in the bee gut microbiome.</title>
        <authorList>
            <person name="Steele M.I."/>
            <person name="Kwong W.K."/>
            <person name="Powell J.E."/>
            <person name="Whiteley M."/>
            <person name="Moran N.A."/>
        </authorList>
    </citation>
    <scope>NUCLEOTIDE SEQUENCE [LARGE SCALE GENOMIC DNA]</scope>
    <source>
        <strain evidence="7">WkB273</strain>
    </source>
</reference>
<sequence length="160" mass="18187">MPATKVLFVCLGNICRSPMAEYILRKLVAEKGLSEQIEIASAGTSGWHNGEDMHQGTKQILSAHHINSDGFQSSEVRPEDIAIYDHIIAMDDKNLHDLARIFGDSRPDKVYKITDLLPESEYDYVPDPYFSGNFSETYTIIHAGCIAWLNHWQRQHIQKL</sequence>
<feature type="active site" evidence="5">
    <location>
        <position position="16"/>
    </location>
</feature>
<dbReference type="Pfam" id="PF01451">
    <property type="entry name" value="LMWPc"/>
    <property type="match status" value="1"/>
</dbReference>
<dbReference type="PANTHER" id="PTHR11717:SF7">
    <property type="entry name" value="LOW MOLECULAR WEIGHT PHOSPHOTYROSINE PROTEIN PHOSPHATASE"/>
    <property type="match status" value="1"/>
</dbReference>
<keyword evidence="8" id="KW-1185">Reference proteome</keyword>
<keyword evidence="4" id="KW-0904">Protein phosphatase</keyword>
<dbReference type="InterPro" id="IPR050438">
    <property type="entry name" value="LMW_PTPase"/>
</dbReference>
<comment type="similarity">
    <text evidence="1">Belongs to the low molecular weight phosphotyrosine protein phosphatase family.</text>
</comment>
<dbReference type="InterPro" id="IPR023485">
    <property type="entry name" value="Ptyr_pPase"/>
</dbReference>
<dbReference type="InterPro" id="IPR036196">
    <property type="entry name" value="Ptyr_pPase_sf"/>
</dbReference>
<dbReference type="InterPro" id="IPR017867">
    <property type="entry name" value="Tyr_phospatase_low_mol_wt"/>
</dbReference>
<evidence type="ECO:0000259" key="6">
    <source>
        <dbReference type="SMART" id="SM00226"/>
    </source>
</evidence>
<gene>
    <name evidence="7" type="ORF">BHC54_07400</name>
</gene>
<proteinExistence type="inferred from homology"/>
<accession>A0A2N9X5B4</accession>
<dbReference type="Gene3D" id="3.40.50.2300">
    <property type="match status" value="1"/>
</dbReference>
<evidence type="ECO:0000256" key="5">
    <source>
        <dbReference type="PIRSR" id="PIRSR617867-1"/>
    </source>
</evidence>
<protein>
    <recommendedName>
        <fullName evidence="2">protein-tyrosine-phosphatase</fullName>
        <ecNumber evidence="2">3.1.3.48</ecNumber>
    </recommendedName>
</protein>
<dbReference type="EC" id="3.1.3.48" evidence="2"/>
<dbReference type="GO" id="GO:0004725">
    <property type="term" value="F:protein tyrosine phosphatase activity"/>
    <property type="evidence" value="ECO:0007669"/>
    <property type="project" value="UniProtKB-EC"/>
</dbReference>
<evidence type="ECO:0000256" key="2">
    <source>
        <dbReference type="ARBA" id="ARBA00013064"/>
    </source>
</evidence>
<dbReference type="SUPFAM" id="SSF52788">
    <property type="entry name" value="Phosphotyrosine protein phosphatases I"/>
    <property type="match status" value="1"/>
</dbReference>
<keyword evidence="3" id="KW-0378">Hydrolase</keyword>
<feature type="active site" description="Proton donor" evidence="5">
    <location>
        <position position="127"/>
    </location>
</feature>
<dbReference type="PRINTS" id="PR00719">
    <property type="entry name" value="LMWPTPASE"/>
</dbReference>
<dbReference type="SMART" id="SM00226">
    <property type="entry name" value="LMWPc"/>
    <property type="match status" value="1"/>
</dbReference>
<evidence type="ECO:0000256" key="4">
    <source>
        <dbReference type="ARBA" id="ARBA00022912"/>
    </source>
</evidence>